<dbReference type="ZFIN" id="ZDB-GENE-141216-372">
    <property type="gene designation" value="si:dkey-171c9.3"/>
</dbReference>
<gene>
    <name evidence="2 3" type="primary">si:dkey-171c9.3</name>
</gene>
<accession>A0A0R4IUW3</accession>
<dbReference type="OrthoDB" id="9938511at2759"/>
<dbReference type="GO" id="GO:0051018">
    <property type="term" value="F:protein kinase A binding"/>
    <property type="evidence" value="ECO:0000318"/>
    <property type="project" value="GO_Central"/>
</dbReference>
<dbReference type="AGR" id="ZFIN:ZDB-GENE-141216-372"/>
<dbReference type="GO" id="GO:0005737">
    <property type="term" value="C:cytoplasm"/>
    <property type="evidence" value="ECO:0000318"/>
    <property type="project" value="GO_Central"/>
</dbReference>
<dbReference type="PANTHER" id="PTHR10226">
    <property type="entry name" value="A KINASE ANCHOR PROTEIN"/>
    <property type="match status" value="1"/>
</dbReference>
<dbReference type="GO" id="GO:0007178">
    <property type="term" value="P:cell surface receptor protein serine/threonine kinase signaling pathway"/>
    <property type="evidence" value="ECO:0000318"/>
    <property type="project" value="GO_Central"/>
</dbReference>
<dbReference type="RefSeq" id="XP_001339537.2">
    <property type="nucleotide sequence ID" value="XM_001339501.9"/>
</dbReference>
<keyword evidence="1" id="KW-1185">Reference proteome</keyword>
<dbReference type="InterPro" id="IPR008382">
    <property type="entry name" value="SPHK1-interactor_AKAP_110"/>
</dbReference>
<protein>
    <submittedName>
        <fullName evidence="2">Uncharacterized protein si:dkey-171c9.3</fullName>
    </submittedName>
</protein>
<evidence type="ECO:0000313" key="2">
    <source>
        <dbReference type="RefSeq" id="XP_001339537.2"/>
    </source>
</evidence>
<evidence type="ECO:0000313" key="1">
    <source>
        <dbReference type="Proteomes" id="UP000000437"/>
    </source>
</evidence>
<dbReference type="AlphaFoldDB" id="A0A8M1PZB7"/>
<dbReference type="GO" id="GO:0008104">
    <property type="term" value="P:intracellular protein localization"/>
    <property type="evidence" value="ECO:0000318"/>
    <property type="project" value="GO_Central"/>
</dbReference>
<dbReference type="OMA" id="DKSEFMV"/>
<reference evidence="2" key="1">
    <citation type="submission" date="2025-08" db="UniProtKB">
        <authorList>
            <consortium name="RefSeq"/>
        </authorList>
    </citation>
    <scope>IDENTIFICATION</scope>
    <source>
        <strain evidence="2">Tuebingen</strain>
        <tissue evidence="2">Fibroblasts and whole tissue</tissue>
    </source>
</reference>
<dbReference type="GeneTree" id="ENSGT00650000094770"/>
<dbReference type="KEGG" id="dre:100005938"/>
<organism evidence="1 2">
    <name type="scientific">Danio rerio</name>
    <name type="common">Zebrafish</name>
    <name type="synonym">Brachydanio rerio</name>
    <dbReference type="NCBI Taxonomy" id="7955"/>
    <lineage>
        <taxon>Eukaryota</taxon>
        <taxon>Metazoa</taxon>
        <taxon>Chordata</taxon>
        <taxon>Craniata</taxon>
        <taxon>Vertebrata</taxon>
        <taxon>Euteleostomi</taxon>
        <taxon>Actinopterygii</taxon>
        <taxon>Neopterygii</taxon>
        <taxon>Teleostei</taxon>
        <taxon>Ostariophysi</taxon>
        <taxon>Cypriniformes</taxon>
        <taxon>Danionidae</taxon>
        <taxon>Danioninae</taxon>
        <taxon>Danio</taxon>
    </lineage>
</organism>
<sequence length="583" mass="65234">MINEELCSSFKLCDLVNTSESGHDSAQVVIISDSSPQPAFNPSSIQHALETYSRLLDATLEHNREPIQRFAEMTAQTIIDSTLRLRDPSTSVKVRQDEVEMLAEELTLQVCCKALEEMKRHHYSDDPSSKNIYDGVMVATYENTPVLCSTGCDKNTSEMEIDCKMEEYDDAYTVAYATSLKSMTSFGSIEYPDAPPSTPLLPEMIRSRASFTRKLKGGLAKEFLPSPPPPTPKDHMQPLMENQTTDTPADFVVRLMRSLSLECYQNGGQEKEYTEPEDGQNSMLTDYAAQLSADILNFITTNEVKDEDYLKCVMEIADQLAGEIVSGYLADVMLSRERKDKVDVPSAKRSSMPVSAADRVKVLASELIINAIVQAFAKLRQDEVEHETQPYLSGRAMEPQPWEEDSNTLCKDSINSHKAFGKSELNTISADDTKIASLVQRFANDFAEVVLQQSIFDASSLRFSCKQSDRSDMVSQKNKNKKIIKIRTEESHQIQELQCVLLWAAASLRGTSALQFDLPDSRLQQQLCRLSRSAGLNGWTVASLMASLHEFCDTQQEASRGRYESSESLLEHLQHLTDNACLN</sequence>
<accession>A0A8M1PZB7</accession>
<dbReference type="PANTHER" id="PTHR10226:SF3">
    <property type="entry name" value="A-KINASE ANCHOR PROTEIN 11"/>
    <property type="match status" value="1"/>
</dbReference>
<evidence type="ECO:0000313" key="3">
    <source>
        <dbReference type="ZFIN" id="ZDB-GENE-141216-372"/>
    </source>
</evidence>
<proteinExistence type="predicted"/>
<name>A0A8M1PZB7_DANRE</name>
<dbReference type="GeneID" id="100005938"/>
<dbReference type="Proteomes" id="UP000000437">
    <property type="component" value="Chromosome 7"/>
</dbReference>